<dbReference type="AlphaFoldDB" id="A0AAV7WMV3"/>
<gene>
    <name evidence="1" type="ORF">NDU88_001876</name>
</gene>
<keyword evidence="2" id="KW-1185">Reference proteome</keyword>
<evidence type="ECO:0000313" key="2">
    <source>
        <dbReference type="Proteomes" id="UP001066276"/>
    </source>
</evidence>
<reference evidence="1" key="1">
    <citation type="journal article" date="2022" name="bioRxiv">
        <title>Sequencing and chromosome-scale assembly of the giantPleurodeles waltlgenome.</title>
        <authorList>
            <person name="Brown T."/>
            <person name="Elewa A."/>
            <person name="Iarovenko S."/>
            <person name="Subramanian E."/>
            <person name="Araus A.J."/>
            <person name="Petzold A."/>
            <person name="Susuki M."/>
            <person name="Suzuki K.-i.T."/>
            <person name="Hayashi T."/>
            <person name="Toyoda A."/>
            <person name="Oliveira C."/>
            <person name="Osipova E."/>
            <person name="Leigh N.D."/>
            <person name="Simon A."/>
            <person name="Yun M.H."/>
        </authorList>
    </citation>
    <scope>NUCLEOTIDE SEQUENCE</scope>
    <source>
        <strain evidence="1">20211129_DDA</strain>
        <tissue evidence="1">Liver</tissue>
    </source>
</reference>
<dbReference type="Proteomes" id="UP001066276">
    <property type="component" value="Chromosome 1_1"/>
</dbReference>
<sequence>MLRHPHEYCGPPPGPCSAVAARLRCLEALGEAWPTAAVTADAHPAPPMMLTPHGVLGAAEQIVSFESALPALGEAMGRGR</sequence>
<dbReference type="EMBL" id="JANPWB010000001">
    <property type="protein sequence ID" value="KAJ1214251.1"/>
    <property type="molecule type" value="Genomic_DNA"/>
</dbReference>
<name>A0AAV7WMV3_PLEWA</name>
<proteinExistence type="predicted"/>
<accession>A0AAV7WMV3</accession>
<comment type="caution">
    <text evidence="1">The sequence shown here is derived from an EMBL/GenBank/DDBJ whole genome shotgun (WGS) entry which is preliminary data.</text>
</comment>
<evidence type="ECO:0000313" key="1">
    <source>
        <dbReference type="EMBL" id="KAJ1214251.1"/>
    </source>
</evidence>
<organism evidence="1 2">
    <name type="scientific">Pleurodeles waltl</name>
    <name type="common">Iberian ribbed newt</name>
    <dbReference type="NCBI Taxonomy" id="8319"/>
    <lineage>
        <taxon>Eukaryota</taxon>
        <taxon>Metazoa</taxon>
        <taxon>Chordata</taxon>
        <taxon>Craniata</taxon>
        <taxon>Vertebrata</taxon>
        <taxon>Euteleostomi</taxon>
        <taxon>Amphibia</taxon>
        <taxon>Batrachia</taxon>
        <taxon>Caudata</taxon>
        <taxon>Salamandroidea</taxon>
        <taxon>Salamandridae</taxon>
        <taxon>Pleurodelinae</taxon>
        <taxon>Pleurodeles</taxon>
    </lineage>
</organism>
<protein>
    <submittedName>
        <fullName evidence="1">Uncharacterized protein</fullName>
    </submittedName>
</protein>